<dbReference type="InterPro" id="IPR015421">
    <property type="entry name" value="PyrdxlP-dep_Trfase_major"/>
</dbReference>
<accession>A0A0M2PVI4</accession>
<dbReference type="PANTHER" id="PTHR45677">
    <property type="entry name" value="GLUTAMATE DECARBOXYLASE-RELATED"/>
    <property type="match status" value="1"/>
</dbReference>
<dbReference type="Pfam" id="PF00282">
    <property type="entry name" value="Pyridoxal_deC"/>
    <property type="match status" value="1"/>
</dbReference>
<dbReference type="SUPFAM" id="SSF53383">
    <property type="entry name" value="PLP-dependent transferases"/>
    <property type="match status" value="1"/>
</dbReference>
<dbReference type="Gene3D" id="3.90.1150.10">
    <property type="entry name" value="Aspartate Aminotransferase, domain 1"/>
    <property type="match status" value="1"/>
</dbReference>
<evidence type="ECO:0000256" key="1">
    <source>
        <dbReference type="ARBA" id="ARBA00001933"/>
    </source>
</evidence>
<evidence type="ECO:0000313" key="9">
    <source>
        <dbReference type="Proteomes" id="UP000034681"/>
    </source>
</evidence>
<name>A0A0M2PVI4_PROHO</name>
<dbReference type="InterPro" id="IPR015422">
    <property type="entry name" value="PyrdxlP-dep_Trfase_small"/>
</dbReference>
<dbReference type="GO" id="GO:0004058">
    <property type="term" value="F:aromatic-L-amino-acid decarboxylase activity"/>
    <property type="evidence" value="ECO:0007669"/>
    <property type="project" value="UniProtKB-ARBA"/>
</dbReference>
<reference evidence="8" key="1">
    <citation type="submission" date="2012-04" db="EMBL/GenBank/DDBJ databases">
        <authorList>
            <person name="Borisov I.G."/>
            <person name="Ivanikova N.V."/>
            <person name="Pinevich A.V."/>
        </authorList>
    </citation>
    <scope>NUCLEOTIDE SEQUENCE</scope>
    <source>
        <strain evidence="8">CALU 1027</strain>
    </source>
</reference>
<keyword evidence="5 7" id="KW-0456">Lyase</keyword>
<dbReference type="OrthoDB" id="9803665at2"/>
<sequence length="480" mass="51894">MPLGVSETAFIDPQGGNRGAIAALLQDALHLLLDHSTQAAQGSPLPPLQPWQLPTAIPQQGQDPALLFHHLQSLMAQSMNPAHPGYLGHMDPPATTLSLVGDLLAAVLNNNMLAVEMSPVFSRLEPLVLQELAQGFGFGAGSGGLLLSGGTLANLQALTVARNVQLPPVRTQGLGAAGRPVVLASAVAHTSWRKATMVLGLGSEALIPVATNDESQMDLGDLERQYQGAIAAGQRPFALVATAGTTVTGNIDPLPALAAFAQAQGLWFHVDAAYGGALIFSPEQRHRLQGIDQADSITFNPQKWLYVTKTCAMVLFRQMDRLQEAFHIAAPYMGRDGDWRNLGEVSVQGTRHVDILKLWLSLQHLGHQGYGALIAASYDLTDYLRRGLEQRSFLHLASGPELNILCFRGQPQGLDPAVWDDWNRNLQQFLLKEADCFLSLPLYRGSLWLKVVLLNPHCDRAILDRLLAGIDRYAALTLPS</sequence>
<dbReference type="InterPro" id="IPR015424">
    <property type="entry name" value="PyrdxlP-dep_Trfase"/>
</dbReference>
<dbReference type="Gene3D" id="3.90.1150.170">
    <property type="match status" value="1"/>
</dbReference>
<evidence type="ECO:0000256" key="2">
    <source>
        <dbReference type="ARBA" id="ARBA00009533"/>
    </source>
</evidence>
<dbReference type="Gene3D" id="3.40.640.10">
    <property type="entry name" value="Type I PLP-dependent aspartate aminotransferase-like (Major domain)"/>
    <property type="match status" value="1"/>
</dbReference>
<evidence type="ECO:0000313" key="8">
    <source>
        <dbReference type="EMBL" id="KKI98366.1"/>
    </source>
</evidence>
<evidence type="ECO:0000256" key="3">
    <source>
        <dbReference type="ARBA" id="ARBA00022793"/>
    </source>
</evidence>
<evidence type="ECO:0000256" key="6">
    <source>
        <dbReference type="PIRSR" id="PIRSR602129-50"/>
    </source>
</evidence>
<organism evidence="8 9">
    <name type="scientific">Prochlorothrix hollandica PCC 9006 = CALU 1027</name>
    <dbReference type="NCBI Taxonomy" id="317619"/>
    <lineage>
        <taxon>Bacteria</taxon>
        <taxon>Bacillati</taxon>
        <taxon>Cyanobacteriota</taxon>
        <taxon>Cyanophyceae</taxon>
        <taxon>Prochlorotrichales</taxon>
        <taxon>Prochlorotrichaceae</taxon>
        <taxon>Prochlorothrix</taxon>
    </lineage>
</organism>
<feature type="modified residue" description="N6-(pyridoxal phosphate)lysine" evidence="6">
    <location>
        <position position="303"/>
    </location>
</feature>
<dbReference type="GO" id="GO:0019752">
    <property type="term" value="P:carboxylic acid metabolic process"/>
    <property type="evidence" value="ECO:0007669"/>
    <property type="project" value="InterPro"/>
</dbReference>
<gene>
    <name evidence="8" type="ORF">PROH_19650</name>
</gene>
<dbReference type="EMBL" id="AJTX02000009">
    <property type="protein sequence ID" value="KKI98366.1"/>
    <property type="molecule type" value="Genomic_DNA"/>
</dbReference>
<comment type="similarity">
    <text evidence="2 7">Belongs to the group II decarboxylase family.</text>
</comment>
<keyword evidence="4 6" id="KW-0663">Pyridoxal phosphate</keyword>
<dbReference type="PANTHER" id="PTHR45677:SF8">
    <property type="entry name" value="CYSTEINE SULFINIC ACID DECARBOXYLASE"/>
    <property type="match status" value="1"/>
</dbReference>
<dbReference type="GO" id="GO:0030170">
    <property type="term" value="F:pyridoxal phosphate binding"/>
    <property type="evidence" value="ECO:0007669"/>
    <property type="project" value="InterPro"/>
</dbReference>
<proteinExistence type="inferred from homology"/>
<keyword evidence="9" id="KW-1185">Reference proteome</keyword>
<evidence type="ECO:0000256" key="4">
    <source>
        <dbReference type="ARBA" id="ARBA00022898"/>
    </source>
</evidence>
<evidence type="ECO:0000256" key="7">
    <source>
        <dbReference type="RuleBase" id="RU000382"/>
    </source>
</evidence>
<dbReference type="InterPro" id="IPR002129">
    <property type="entry name" value="PyrdxlP-dep_de-COase"/>
</dbReference>
<comment type="caution">
    <text evidence="8">The sequence shown here is derived from an EMBL/GenBank/DDBJ whole genome shotgun (WGS) entry which is preliminary data.</text>
</comment>
<dbReference type="STRING" id="317619.GCA_000332315_01409"/>
<dbReference type="eggNOG" id="COG0076">
    <property type="taxonomic scope" value="Bacteria"/>
</dbReference>
<protein>
    <submittedName>
        <fullName evidence="8">2-diaminobutyrate decarboxylase</fullName>
    </submittedName>
</protein>
<comment type="cofactor">
    <cofactor evidence="1 6 7">
        <name>pyridoxal 5'-phosphate</name>
        <dbReference type="ChEBI" id="CHEBI:597326"/>
    </cofactor>
</comment>
<keyword evidence="3" id="KW-0210">Decarboxylase</keyword>
<dbReference type="AlphaFoldDB" id="A0A0M2PVI4"/>
<dbReference type="GO" id="GO:0005737">
    <property type="term" value="C:cytoplasm"/>
    <property type="evidence" value="ECO:0007669"/>
    <property type="project" value="TreeGrafter"/>
</dbReference>
<evidence type="ECO:0000256" key="5">
    <source>
        <dbReference type="ARBA" id="ARBA00023239"/>
    </source>
</evidence>
<dbReference type="Proteomes" id="UP000034681">
    <property type="component" value="Unassembled WGS sequence"/>
</dbReference>